<feature type="compositionally biased region" description="Basic and acidic residues" evidence="1">
    <location>
        <begin position="144"/>
        <end position="157"/>
    </location>
</feature>
<organism evidence="3 4">
    <name type="scientific">Fusarium albosuccineum</name>
    <dbReference type="NCBI Taxonomy" id="1237068"/>
    <lineage>
        <taxon>Eukaryota</taxon>
        <taxon>Fungi</taxon>
        <taxon>Dikarya</taxon>
        <taxon>Ascomycota</taxon>
        <taxon>Pezizomycotina</taxon>
        <taxon>Sordariomycetes</taxon>
        <taxon>Hypocreomycetidae</taxon>
        <taxon>Hypocreales</taxon>
        <taxon>Nectriaceae</taxon>
        <taxon>Fusarium</taxon>
        <taxon>Fusarium decemcellulare species complex</taxon>
    </lineage>
</organism>
<evidence type="ECO:0000313" key="4">
    <source>
        <dbReference type="Proteomes" id="UP000554235"/>
    </source>
</evidence>
<protein>
    <submittedName>
        <fullName evidence="3">P-loop containing nucleoside triphosphate hydrolase</fullName>
    </submittedName>
</protein>
<accession>A0A8H4LFB4</accession>
<dbReference type="OrthoDB" id="195446at2759"/>
<proteinExistence type="predicted"/>
<dbReference type="Proteomes" id="UP000554235">
    <property type="component" value="Unassembled WGS sequence"/>
</dbReference>
<keyword evidence="3" id="KW-0378">Hydrolase</keyword>
<evidence type="ECO:0000256" key="1">
    <source>
        <dbReference type="SAM" id="MobiDB-lite"/>
    </source>
</evidence>
<dbReference type="AlphaFoldDB" id="A0A8H4LFB4"/>
<feature type="domain" description="NACHT-NTPase and P-loop NTPases N-terminal" evidence="2">
    <location>
        <begin position="4"/>
        <end position="71"/>
    </location>
</feature>
<dbReference type="Pfam" id="PF17107">
    <property type="entry name" value="SesA"/>
    <property type="match status" value="1"/>
</dbReference>
<reference evidence="3 4" key="1">
    <citation type="submission" date="2020-01" db="EMBL/GenBank/DDBJ databases">
        <title>Identification and distribution of gene clusters putatively required for synthesis of sphingolipid metabolism inhibitors in phylogenetically diverse species of the filamentous fungus Fusarium.</title>
        <authorList>
            <person name="Kim H.-S."/>
            <person name="Busman M."/>
            <person name="Brown D.W."/>
            <person name="Divon H."/>
            <person name="Uhlig S."/>
            <person name="Proctor R.H."/>
        </authorList>
    </citation>
    <scope>NUCLEOTIDE SEQUENCE [LARGE SCALE GENOMIC DNA]</scope>
    <source>
        <strain evidence="3 4">NRRL 20459</strain>
    </source>
</reference>
<dbReference type="EMBL" id="JAADYS010000593">
    <property type="protein sequence ID" value="KAF4468595.1"/>
    <property type="molecule type" value="Genomic_DNA"/>
</dbReference>
<feature type="region of interest" description="Disordered" evidence="1">
    <location>
        <begin position="144"/>
        <end position="166"/>
    </location>
</feature>
<name>A0A8H4LFB4_9HYPO</name>
<sequence length="166" mass="18697">MDLEDGDPDALKTLLDDCYESTEKLKTIFLKIVHSKDRGFPQVYQALMANIGKKGLVESLISKILRDMATLASYRVFQTATQHQVEELKIAIKEINQVNPSLPDSAFKEKSTSNTHFSQGPITNLYNGSEQNMDKAYLTALRVTDPRDDKNRIEETKGGLLPDSYK</sequence>
<keyword evidence="4" id="KW-1185">Reference proteome</keyword>
<dbReference type="GO" id="GO:0016787">
    <property type="term" value="F:hydrolase activity"/>
    <property type="evidence" value="ECO:0007669"/>
    <property type="project" value="UniProtKB-KW"/>
</dbReference>
<evidence type="ECO:0000259" key="2">
    <source>
        <dbReference type="Pfam" id="PF17107"/>
    </source>
</evidence>
<evidence type="ECO:0000313" key="3">
    <source>
        <dbReference type="EMBL" id="KAF4468595.1"/>
    </source>
</evidence>
<comment type="caution">
    <text evidence="3">The sequence shown here is derived from an EMBL/GenBank/DDBJ whole genome shotgun (WGS) entry which is preliminary data.</text>
</comment>
<gene>
    <name evidence="3" type="ORF">FALBO_4515</name>
</gene>
<dbReference type="InterPro" id="IPR031352">
    <property type="entry name" value="SesA"/>
</dbReference>